<reference evidence="4" key="1">
    <citation type="submission" date="2022-10" db="EMBL/GenBank/DDBJ databases">
        <title>The WGS of Solirubrobacter ginsenosidimutans DSM 21036.</title>
        <authorList>
            <person name="Jiang Z."/>
        </authorList>
    </citation>
    <scope>NUCLEOTIDE SEQUENCE</scope>
    <source>
        <strain evidence="4">DSM 21036</strain>
    </source>
</reference>
<dbReference type="GO" id="GO:0006355">
    <property type="term" value="P:regulation of DNA-templated transcription"/>
    <property type="evidence" value="ECO:0007669"/>
    <property type="project" value="InterPro"/>
</dbReference>
<dbReference type="Proteomes" id="UP001149140">
    <property type="component" value="Unassembled WGS sequence"/>
</dbReference>
<protein>
    <submittedName>
        <fullName evidence="4">FHA domain-containing protein</fullName>
    </submittedName>
</protein>
<dbReference type="EMBL" id="JAPDOD010000083">
    <property type="protein sequence ID" value="MDA0166981.1"/>
    <property type="molecule type" value="Genomic_DNA"/>
</dbReference>
<dbReference type="InterPro" id="IPR000253">
    <property type="entry name" value="FHA_dom"/>
</dbReference>
<dbReference type="PANTHER" id="PTHR23308">
    <property type="entry name" value="NUCLEAR INHIBITOR OF PROTEIN PHOSPHATASE-1"/>
    <property type="match status" value="1"/>
</dbReference>
<dbReference type="CDD" id="cd00060">
    <property type="entry name" value="FHA"/>
    <property type="match status" value="1"/>
</dbReference>
<dbReference type="InterPro" id="IPR036388">
    <property type="entry name" value="WH-like_DNA-bd_sf"/>
</dbReference>
<keyword evidence="5" id="KW-1185">Reference proteome</keyword>
<evidence type="ECO:0000256" key="1">
    <source>
        <dbReference type="ARBA" id="ARBA00022553"/>
    </source>
</evidence>
<dbReference type="InterPro" id="IPR050923">
    <property type="entry name" value="Cell_Proc_Reg/RNA_Proc"/>
</dbReference>
<dbReference type="Pfam" id="PF00498">
    <property type="entry name" value="FHA"/>
    <property type="match status" value="1"/>
</dbReference>
<dbReference type="RefSeq" id="WP_270046234.1">
    <property type="nucleotide sequence ID" value="NZ_JAPDOD010000083.1"/>
</dbReference>
<organism evidence="4 5">
    <name type="scientific">Solirubrobacter ginsenosidimutans</name>
    <dbReference type="NCBI Taxonomy" id="490573"/>
    <lineage>
        <taxon>Bacteria</taxon>
        <taxon>Bacillati</taxon>
        <taxon>Actinomycetota</taxon>
        <taxon>Thermoleophilia</taxon>
        <taxon>Solirubrobacterales</taxon>
        <taxon>Solirubrobacteraceae</taxon>
        <taxon>Solirubrobacter</taxon>
    </lineage>
</organism>
<gene>
    <name evidence="4" type="ORF">OM076_42365</name>
</gene>
<name>A0A9X3S8G6_9ACTN</name>
<dbReference type="AlphaFoldDB" id="A0A9X3S8G6"/>
<comment type="caution">
    <text evidence="4">The sequence shown here is derived from an EMBL/GenBank/DDBJ whole genome shotgun (WGS) entry which is preliminary data.</text>
</comment>
<keyword evidence="1" id="KW-0597">Phosphoprotein</keyword>
<feature type="domain" description="FHA" evidence="3">
    <location>
        <begin position="48"/>
        <end position="99"/>
    </location>
</feature>
<dbReference type="Gene3D" id="2.60.200.20">
    <property type="match status" value="1"/>
</dbReference>
<evidence type="ECO:0000313" key="4">
    <source>
        <dbReference type="EMBL" id="MDA0166981.1"/>
    </source>
</evidence>
<dbReference type="InterPro" id="IPR016032">
    <property type="entry name" value="Sig_transdc_resp-reg_C-effctor"/>
</dbReference>
<feature type="region of interest" description="Disordered" evidence="2">
    <location>
        <begin position="122"/>
        <end position="142"/>
    </location>
</feature>
<dbReference type="InterPro" id="IPR008984">
    <property type="entry name" value="SMAD_FHA_dom_sf"/>
</dbReference>
<evidence type="ECO:0000259" key="3">
    <source>
        <dbReference type="PROSITE" id="PS50006"/>
    </source>
</evidence>
<dbReference type="SUPFAM" id="SSF46894">
    <property type="entry name" value="C-terminal effector domain of the bipartite response regulators"/>
    <property type="match status" value="1"/>
</dbReference>
<evidence type="ECO:0000256" key="2">
    <source>
        <dbReference type="SAM" id="MobiDB-lite"/>
    </source>
</evidence>
<proteinExistence type="predicted"/>
<dbReference type="GO" id="GO:0003677">
    <property type="term" value="F:DNA binding"/>
    <property type="evidence" value="ECO:0007669"/>
    <property type="project" value="InterPro"/>
</dbReference>
<dbReference type="SUPFAM" id="SSF49879">
    <property type="entry name" value="SMAD/FHA domain"/>
    <property type="match status" value="1"/>
</dbReference>
<evidence type="ECO:0000313" key="5">
    <source>
        <dbReference type="Proteomes" id="UP001149140"/>
    </source>
</evidence>
<dbReference type="PROSITE" id="PS50006">
    <property type="entry name" value="FHA_DOMAIN"/>
    <property type="match status" value="1"/>
</dbReference>
<accession>A0A9X3S8G6</accession>
<sequence length="226" mass="24550">MQWPLHQATPAELKARLEAERSESAFLILRDGSGAQRIVPLDPGQAPVTIGRASTAGIRLPWDHEVSRLHAELDCLDGHWTLSDNGLSRNGTFLNGARVKGRKRLQDGDALVVGATRLAFRSPPGSEATSAPTVTPAGADERPPISEAELRVAVLLCRPFAGADTFATPMTNQDIAGELMISVAAVKTHLRALFRRFGIEDLPQNEKRVRLVELLLRSGVVGERER</sequence>
<dbReference type="SMART" id="SM00240">
    <property type="entry name" value="FHA"/>
    <property type="match status" value="1"/>
</dbReference>
<dbReference type="Gene3D" id="1.10.10.10">
    <property type="entry name" value="Winged helix-like DNA-binding domain superfamily/Winged helix DNA-binding domain"/>
    <property type="match status" value="1"/>
</dbReference>